<evidence type="ECO:0000313" key="4">
    <source>
        <dbReference type="EMBL" id="TLU66430.1"/>
    </source>
</evidence>
<accession>A0A5R9ILM2</accession>
<dbReference type="Pfam" id="PF18027">
    <property type="entry name" value="Pepdidase_M14_N"/>
    <property type="match status" value="1"/>
</dbReference>
<proteinExistence type="inferred from homology"/>
<dbReference type="RefSeq" id="WP_138319305.1">
    <property type="nucleotide sequence ID" value="NZ_VCBC01000005.1"/>
</dbReference>
<sequence length="375" mass="42611">MQISCAFDSGNIRVNDASSPTNIKLEIVKDNQSEFYQWFHFKLHNPNLGEHVMAITNAGQSAYVEGWKDYQAVASYDRETWFRVETEFDGQNLIIKHHLEHASVYFAYFAPYSYERHQDLLHQAQDTDMCDLSVLGQTLDGRDMSLLTVGEPGEGKANIWITARQHPGETMAEWFMEGFIERLLDFDDGVANALLQNAVFYLVPNMNPDGSVRGHLRTNAIGVNLNREWQEPSMERSPEVYLVREKMQQTGVDLHLDIHGDEALPVNFVAGCEGVPNYDARHKALEDKFKELLCTITPEFQDEKGYPKDEPGKANLTVGSSWVGNHFKCLAFTVEMPFKDNELLPDLIFGWSDARSAILGKDTLTAIYHVVDDLR</sequence>
<dbReference type="PANTHER" id="PTHR12756">
    <property type="entry name" value="CYTOSOLIC CARBOXYPEPTIDASE"/>
    <property type="match status" value="1"/>
</dbReference>
<keyword evidence="4" id="KW-0645">Protease</keyword>
<dbReference type="CDD" id="cd06234">
    <property type="entry name" value="M14_PaCCP-like"/>
    <property type="match status" value="1"/>
</dbReference>
<dbReference type="Gene3D" id="2.60.40.3120">
    <property type="match status" value="1"/>
</dbReference>
<comment type="caution">
    <text evidence="4">The sequence shown here is derived from an EMBL/GenBank/DDBJ whole genome shotgun (WGS) entry which is preliminary data.</text>
</comment>
<reference evidence="4 5" key="1">
    <citation type="submission" date="2019-05" db="EMBL/GenBank/DDBJ databases">
        <title>Genome sequences of Thalassotalea litorea 1K03283.</title>
        <authorList>
            <person name="Zhang D."/>
        </authorList>
    </citation>
    <scope>NUCLEOTIDE SEQUENCE [LARGE SCALE GENOMIC DNA]</scope>
    <source>
        <strain evidence="4 5">MCCC 1K03283</strain>
    </source>
</reference>
<comment type="cofactor">
    <cofactor evidence="1">
        <name>Zn(2+)</name>
        <dbReference type="ChEBI" id="CHEBI:29105"/>
    </cofactor>
</comment>
<dbReference type="Gene3D" id="3.40.630.10">
    <property type="entry name" value="Zn peptidases"/>
    <property type="match status" value="1"/>
</dbReference>
<dbReference type="PROSITE" id="PS52035">
    <property type="entry name" value="PEPTIDASE_M14"/>
    <property type="match status" value="1"/>
</dbReference>
<evidence type="ECO:0000313" key="5">
    <source>
        <dbReference type="Proteomes" id="UP000307790"/>
    </source>
</evidence>
<protein>
    <submittedName>
        <fullName evidence="4">Carboxypeptidase family protein</fullName>
    </submittedName>
</protein>
<dbReference type="GO" id="GO:0004181">
    <property type="term" value="F:metallocarboxypeptidase activity"/>
    <property type="evidence" value="ECO:0007669"/>
    <property type="project" value="InterPro"/>
</dbReference>
<dbReference type="GO" id="GO:0008270">
    <property type="term" value="F:zinc ion binding"/>
    <property type="evidence" value="ECO:0007669"/>
    <property type="project" value="InterPro"/>
</dbReference>
<name>A0A5R9ILM2_9GAMM</name>
<dbReference type="SUPFAM" id="SSF53187">
    <property type="entry name" value="Zn-dependent exopeptidases"/>
    <property type="match status" value="1"/>
</dbReference>
<evidence type="ECO:0000256" key="1">
    <source>
        <dbReference type="ARBA" id="ARBA00001947"/>
    </source>
</evidence>
<dbReference type="GO" id="GO:0006508">
    <property type="term" value="P:proteolysis"/>
    <property type="evidence" value="ECO:0007669"/>
    <property type="project" value="InterPro"/>
</dbReference>
<evidence type="ECO:0000256" key="2">
    <source>
        <dbReference type="PROSITE-ProRule" id="PRU01379"/>
    </source>
</evidence>
<gene>
    <name evidence="4" type="ORF">FE810_06050</name>
</gene>
<keyword evidence="4" id="KW-0378">Hydrolase</keyword>
<evidence type="ECO:0000259" key="3">
    <source>
        <dbReference type="PROSITE" id="PS52035"/>
    </source>
</evidence>
<keyword evidence="4" id="KW-0121">Carboxypeptidase</keyword>
<dbReference type="AlphaFoldDB" id="A0A5R9ILM2"/>
<dbReference type="PANTHER" id="PTHR12756:SF11">
    <property type="entry name" value="CYTOSOLIC CARBOXYPEPTIDASE 1"/>
    <property type="match status" value="1"/>
</dbReference>
<feature type="active site" description="Proton donor/acceptor" evidence="2">
    <location>
        <position position="335"/>
    </location>
</feature>
<dbReference type="InterPro" id="IPR040626">
    <property type="entry name" value="Pepdidase_M14_N"/>
</dbReference>
<organism evidence="4 5">
    <name type="scientific">Thalassotalea litorea</name>
    <dbReference type="NCBI Taxonomy" id="2020715"/>
    <lineage>
        <taxon>Bacteria</taxon>
        <taxon>Pseudomonadati</taxon>
        <taxon>Pseudomonadota</taxon>
        <taxon>Gammaproteobacteria</taxon>
        <taxon>Alteromonadales</taxon>
        <taxon>Colwelliaceae</taxon>
        <taxon>Thalassotalea</taxon>
    </lineage>
</organism>
<comment type="similarity">
    <text evidence="2">Belongs to the peptidase M14 family.</text>
</comment>
<dbReference type="OrthoDB" id="5490902at2"/>
<dbReference type="InterPro" id="IPR000834">
    <property type="entry name" value="Peptidase_M14"/>
</dbReference>
<dbReference type="EMBL" id="VCBC01000005">
    <property type="protein sequence ID" value="TLU66430.1"/>
    <property type="molecule type" value="Genomic_DNA"/>
</dbReference>
<feature type="domain" description="Peptidase M14" evidence="3">
    <location>
        <begin position="110"/>
        <end position="374"/>
    </location>
</feature>
<dbReference type="SMART" id="SM00631">
    <property type="entry name" value="Zn_pept"/>
    <property type="match status" value="1"/>
</dbReference>
<dbReference type="InterPro" id="IPR050821">
    <property type="entry name" value="Cytosolic_carboxypeptidase"/>
</dbReference>
<dbReference type="Proteomes" id="UP000307790">
    <property type="component" value="Unassembled WGS sequence"/>
</dbReference>
<dbReference type="Pfam" id="PF00246">
    <property type="entry name" value="Peptidase_M14"/>
    <property type="match status" value="1"/>
</dbReference>
<keyword evidence="5" id="KW-1185">Reference proteome</keyword>